<proteinExistence type="predicted"/>
<name>A0A3N6LYS4_NATCH</name>
<comment type="caution">
    <text evidence="2">The sequence shown here is derived from an EMBL/GenBank/DDBJ whole genome shotgun (WGS) entry which is preliminary data.</text>
</comment>
<gene>
    <name evidence="2" type="ORF">EA473_07420</name>
</gene>
<dbReference type="EMBL" id="REGA01000004">
    <property type="protein sequence ID" value="RQG95998.1"/>
    <property type="molecule type" value="Genomic_DNA"/>
</dbReference>
<keyword evidence="3" id="KW-1185">Reference proteome</keyword>
<evidence type="ECO:0000256" key="1">
    <source>
        <dbReference type="SAM" id="MobiDB-lite"/>
    </source>
</evidence>
<dbReference type="AlphaFoldDB" id="A0A3N6LYS4"/>
<sequence>MVDRVKSEESRQKISPRPSVLTIDTDSSQELSLERTAKWALIERFTVSDLRPGPPTGRDRR</sequence>
<accession>A0A3N6LYS4</accession>
<evidence type="ECO:0000313" key="2">
    <source>
        <dbReference type="EMBL" id="RQG95998.1"/>
    </source>
</evidence>
<organism evidence="2 3">
    <name type="scientific">Natrarchaeobius chitinivorans</name>
    <dbReference type="NCBI Taxonomy" id="1679083"/>
    <lineage>
        <taxon>Archaea</taxon>
        <taxon>Methanobacteriati</taxon>
        <taxon>Methanobacteriota</taxon>
        <taxon>Stenosarchaea group</taxon>
        <taxon>Halobacteria</taxon>
        <taxon>Halobacteriales</taxon>
        <taxon>Natrialbaceae</taxon>
        <taxon>Natrarchaeobius</taxon>
    </lineage>
</organism>
<reference evidence="2 3" key="1">
    <citation type="submission" date="2018-10" db="EMBL/GenBank/DDBJ databases">
        <title>Natrarchaeobius chitinivorans gen. nov., sp. nov., and Natrarchaeobius haloalkaliphilus sp. nov., alkaliphilic, chitin-utilizing haloarchaea from hypersaline alkaline lakes.</title>
        <authorList>
            <person name="Sorokin D.Y."/>
            <person name="Elcheninov A.G."/>
            <person name="Kostrikina N.A."/>
            <person name="Bale N.J."/>
            <person name="Sinninghe Damste J.S."/>
            <person name="Khijniak T.V."/>
            <person name="Kublanov I.V."/>
            <person name="Toshchakov S.V."/>
        </authorList>
    </citation>
    <scope>NUCLEOTIDE SEQUENCE [LARGE SCALE GENOMIC DNA]</scope>
    <source>
        <strain evidence="2 3">AArcht4T</strain>
    </source>
</reference>
<feature type="region of interest" description="Disordered" evidence="1">
    <location>
        <begin position="1"/>
        <end position="22"/>
    </location>
</feature>
<evidence type="ECO:0000313" key="3">
    <source>
        <dbReference type="Proteomes" id="UP000282323"/>
    </source>
</evidence>
<protein>
    <submittedName>
        <fullName evidence="2">Uncharacterized protein</fullName>
    </submittedName>
</protein>
<dbReference type="Proteomes" id="UP000282323">
    <property type="component" value="Unassembled WGS sequence"/>
</dbReference>
<feature type="compositionally biased region" description="Basic and acidic residues" evidence="1">
    <location>
        <begin position="1"/>
        <end position="12"/>
    </location>
</feature>